<name>A0A2P2NZD6_RHIMU</name>
<organism evidence="2">
    <name type="scientific">Rhizophora mucronata</name>
    <name type="common">Asiatic mangrove</name>
    <dbReference type="NCBI Taxonomy" id="61149"/>
    <lineage>
        <taxon>Eukaryota</taxon>
        <taxon>Viridiplantae</taxon>
        <taxon>Streptophyta</taxon>
        <taxon>Embryophyta</taxon>
        <taxon>Tracheophyta</taxon>
        <taxon>Spermatophyta</taxon>
        <taxon>Magnoliopsida</taxon>
        <taxon>eudicotyledons</taxon>
        <taxon>Gunneridae</taxon>
        <taxon>Pentapetalae</taxon>
        <taxon>rosids</taxon>
        <taxon>fabids</taxon>
        <taxon>Malpighiales</taxon>
        <taxon>Rhizophoraceae</taxon>
        <taxon>Rhizophora</taxon>
    </lineage>
</organism>
<evidence type="ECO:0000256" key="1">
    <source>
        <dbReference type="SAM" id="Phobius"/>
    </source>
</evidence>
<keyword evidence="1" id="KW-1133">Transmembrane helix</keyword>
<proteinExistence type="predicted"/>
<keyword evidence="1" id="KW-0472">Membrane</keyword>
<reference evidence="2" key="1">
    <citation type="submission" date="2018-02" db="EMBL/GenBank/DDBJ databases">
        <title>Rhizophora mucronata_Transcriptome.</title>
        <authorList>
            <person name="Meera S.P."/>
            <person name="Sreeshan A."/>
            <person name="Augustine A."/>
        </authorList>
    </citation>
    <scope>NUCLEOTIDE SEQUENCE</scope>
    <source>
        <tissue evidence="2">Leaf</tissue>
    </source>
</reference>
<dbReference type="AlphaFoldDB" id="A0A2P2NZD6"/>
<feature type="transmembrane region" description="Helical" evidence="1">
    <location>
        <begin position="12"/>
        <end position="32"/>
    </location>
</feature>
<protein>
    <submittedName>
        <fullName evidence="2">Uncharacterized protein</fullName>
    </submittedName>
</protein>
<dbReference type="EMBL" id="GGEC01067393">
    <property type="protein sequence ID" value="MBX47877.1"/>
    <property type="molecule type" value="Transcribed_RNA"/>
</dbReference>
<keyword evidence="1" id="KW-0812">Transmembrane</keyword>
<sequence>MHKTFLNLKSSIISNSLFVMHLVILSLCYIVISTSYNLSERLCAQAT</sequence>
<evidence type="ECO:0000313" key="2">
    <source>
        <dbReference type="EMBL" id="MBX47877.1"/>
    </source>
</evidence>
<accession>A0A2P2NZD6</accession>